<proteinExistence type="predicted"/>
<dbReference type="EMBL" id="MCGR01000018">
    <property type="protein sequence ID" value="ORY84091.1"/>
    <property type="molecule type" value="Genomic_DNA"/>
</dbReference>
<feature type="transmembrane region" description="Helical" evidence="2">
    <location>
        <begin position="58"/>
        <end position="75"/>
    </location>
</feature>
<dbReference type="OrthoDB" id="2588793at2759"/>
<gene>
    <name evidence="3" type="ORF">BCR35DRAFT_303141</name>
</gene>
<sequence>MSVMSRRPSASPRLPFSARMLDDPPTTASKSGLGGSSTVPYTRLDYSHATRSYLRRPAVYLPTLAFSALILYLLLAPSSSHPEQTFAGYSSRLHESLDKLDWRTHPKKPSLALNAQGSFDEFGCNPFASTGRLHVDEQKPTSNIWTPYDTRCRPSNYLAKIYRPEGDISPLVPARGDRSSQREFLPWLMNKTVVIHGDSIDRFHLKDFCAMVGGKLTLITPDHPASPKPYRQNGDIEVGSDGQETQASRDRRHTRAQKEQFWEGRPKEGWELTNPWVCDIEEYGATLINVFTWGLQGAEEFFEGERWYHPPATWVDRLTAITMPLLEGLAKNWNRPQIMFPDLVELNSGFWDLRKYTEEDFVAAGYPNRPYPEDSPIPYTNLSPAREQIWEREARRAIKEAARAFRGKQDGHARSGPTLLWRVLHHPPRHNYAPYPRVFALDSLARKVISDLIDPSSAAPSTPDELPDMDDLGLDERLRIDETGAMMLGQEHHFRDLLHPMAVPGSYLWGNVMLYELKRAVLKIGRS</sequence>
<evidence type="ECO:0000256" key="1">
    <source>
        <dbReference type="SAM" id="MobiDB-lite"/>
    </source>
</evidence>
<feature type="region of interest" description="Disordered" evidence="1">
    <location>
        <begin position="221"/>
        <end position="260"/>
    </location>
</feature>
<name>A0A1Y2FJE8_9BASI</name>
<dbReference type="STRING" id="106004.A0A1Y2FJE8"/>
<dbReference type="Proteomes" id="UP000193467">
    <property type="component" value="Unassembled WGS sequence"/>
</dbReference>
<protein>
    <submittedName>
        <fullName evidence="3">Uncharacterized protein</fullName>
    </submittedName>
</protein>
<keyword evidence="2" id="KW-0812">Transmembrane</keyword>
<dbReference type="InParanoid" id="A0A1Y2FJE8"/>
<feature type="compositionally biased region" description="Polar residues" evidence="1">
    <location>
        <begin position="26"/>
        <end position="36"/>
    </location>
</feature>
<evidence type="ECO:0000256" key="2">
    <source>
        <dbReference type="SAM" id="Phobius"/>
    </source>
</evidence>
<keyword evidence="2" id="KW-1133">Transmembrane helix</keyword>
<accession>A0A1Y2FJE8</accession>
<comment type="caution">
    <text evidence="3">The sequence shown here is derived from an EMBL/GenBank/DDBJ whole genome shotgun (WGS) entry which is preliminary data.</text>
</comment>
<feature type="region of interest" description="Disordered" evidence="1">
    <location>
        <begin position="1"/>
        <end position="36"/>
    </location>
</feature>
<dbReference type="AlphaFoldDB" id="A0A1Y2FJE8"/>
<organism evidence="3 4">
    <name type="scientific">Leucosporidium creatinivorum</name>
    <dbReference type="NCBI Taxonomy" id="106004"/>
    <lineage>
        <taxon>Eukaryota</taxon>
        <taxon>Fungi</taxon>
        <taxon>Dikarya</taxon>
        <taxon>Basidiomycota</taxon>
        <taxon>Pucciniomycotina</taxon>
        <taxon>Microbotryomycetes</taxon>
        <taxon>Leucosporidiales</taxon>
        <taxon>Leucosporidium</taxon>
    </lineage>
</organism>
<evidence type="ECO:0000313" key="3">
    <source>
        <dbReference type="EMBL" id="ORY84091.1"/>
    </source>
</evidence>
<reference evidence="3 4" key="1">
    <citation type="submission" date="2016-07" db="EMBL/GenBank/DDBJ databases">
        <title>Pervasive Adenine N6-methylation of Active Genes in Fungi.</title>
        <authorList>
            <consortium name="DOE Joint Genome Institute"/>
            <person name="Mondo S.J."/>
            <person name="Dannebaum R.O."/>
            <person name="Kuo R.C."/>
            <person name="Labutti K."/>
            <person name="Haridas S."/>
            <person name="Kuo A."/>
            <person name="Salamov A."/>
            <person name="Ahrendt S.R."/>
            <person name="Lipzen A."/>
            <person name="Sullivan W."/>
            <person name="Andreopoulos W.B."/>
            <person name="Clum A."/>
            <person name="Lindquist E."/>
            <person name="Daum C."/>
            <person name="Ramamoorthy G.K."/>
            <person name="Gryganskyi A."/>
            <person name="Culley D."/>
            <person name="Magnuson J.K."/>
            <person name="James T.Y."/>
            <person name="O'Malley M.A."/>
            <person name="Stajich J.E."/>
            <person name="Spatafora J.W."/>
            <person name="Visel A."/>
            <person name="Grigoriev I.V."/>
        </authorList>
    </citation>
    <scope>NUCLEOTIDE SEQUENCE [LARGE SCALE GENOMIC DNA]</scope>
    <source>
        <strain evidence="3 4">62-1032</strain>
    </source>
</reference>
<keyword evidence="4" id="KW-1185">Reference proteome</keyword>
<keyword evidence="2" id="KW-0472">Membrane</keyword>
<evidence type="ECO:0000313" key="4">
    <source>
        <dbReference type="Proteomes" id="UP000193467"/>
    </source>
</evidence>